<protein>
    <submittedName>
        <fullName evidence="2">Uncharacterized protein</fullName>
    </submittedName>
</protein>
<keyword evidence="3" id="KW-1185">Reference proteome</keyword>
<proteinExistence type="predicted"/>
<reference evidence="3" key="1">
    <citation type="journal article" date="2019" name="Int. J. Syst. Evol. Microbiol.">
        <title>The Global Catalogue of Microorganisms (GCM) 10K type strain sequencing project: providing services to taxonomists for standard genome sequencing and annotation.</title>
        <authorList>
            <consortium name="The Broad Institute Genomics Platform"/>
            <consortium name="The Broad Institute Genome Sequencing Center for Infectious Disease"/>
            <person name="Wu L."/>
            <person name="Ma J."/>
        </authorList>
    </citation>
    <scope>NUCLEOTIDE SEQUENCE [LARGE SCALE GENOMIC DNA]</scope>
    <source>
        <strain evidence="3">CGMCC 1.15353</strain>
    </source>
</reference>
<dbReference type="Proteomes" id="UP000642571">
    <property type="component" value="Unassembled WGS sequence"/>
</dbReference>
<feature type="region of interest" description="Disordered" evidence="1">
    <location>
        <begin position="35"/>
        <end position="55"/>
    </location>
</feature>
<organism evidence="2 3">
    <name type="scientific">Pontibacillus salipaludis</name>
    <dbReference type="NCBI Taxonomy" id="1697394"/>
    <lineage>
        <taxon>Bacteria</taxon>
        <taxon>Bacillati</taxon>
        <taxon>Bacillota</taxon>
        <taxon>Bacilli</taxon>
        <taxon>Bacillales</taxon>
        <taxon>Bacillaceae</taxon>
        <taxon>Pontibacillus</taxon>
    </lineage>
</organism>
<dbReference type="EMBL" id="BMIN01000006">
    <property type="protein sequence ID" value="GGD10726.1"/>
    <property type="molecule type" value="Genomic_DNA"/>
</dbReference>
<evidence type="ECO:0000313" key="3">
    <source>
        <dbReference type="Proteomes" id="UP000642571"/>
    </source>
</evidence>
<evidence type="ECO:0000313" key="2">
    <source>
        <dbReference type="EMBL" id="GGD10726.1"/>
    </source>
</evidence>
<dbReference type="RefSeq" id="WP_188652928.1">
    <property type="nucleotide sequence ID" value="NZ_BMIN01000006.1"/>
</dbReference>
<accession>A0ABQ1Q1Z0</accession>
<name>A0ABQ1Q1Z0_9BACI</name>
<gene>
    <name evidence="2" type="ORF">GCM10011389_17910</name>
</gene>
<evidence type="ECO:0000256" key="1">
    <source>
        <dbReference type="SAM" id="MobiDB-lite"/>
    </source>
</evidence>
<sequence>MLWDWRAECAKERLSSLTSGTVKNHLRTVSDQDDMENEDAIVTGSGHNGLVSAIS</sequence>
<comment type="caution">
    <text evidence="2">The sequence shown here is derived from an EMBL/GenBank/DDBJ whole genome shotgun (WGS) entry which is preliminary data.</text>
</comment>